<name>A0A9D3SGT4_9TELE</name>
<proteinExistence type="predicted"/>
<protein>
    <submittedName>
        <fullName evidence="1">Uncharacterized protein</fullName>
    </submittedName>
</protein>
<gene>
    <name evidence="1" type="ORF">KOW79_013513</name>
</gene>
<sequence length="451" mass="47923">MRVICALLRAIRSRCALTLHAAPAAAAGIPQLRVIAAALMCRSRCSINLRSASAAAAQRSNTRCSLRVRSALCAALRCMQQVNQLRIARLHCMCSNSAMCRALQQWRLRSEPLLLLLSSTLRLLTHSALAVLRSAVKPQQLLLRCSWSSPTPRQWRSHALCCAHATAVAHAALVVFPLRCARWCGLRCAGVPSRTCDDRCAAPVPRCSACSPTHGSYALLRCAARSSQPVSTLRRMVAASCRQAALSRCVYCSALNALLQAVAARSVNALQISGKYALVNLLLQRECAAAALRMRYAAALSLLRVFTCSSAPASLAVKPAPAVGSRCSVNLLPLLSVAAAHCSRCWIYALCCAASPAAAASSRCSCALLAALHARCLHASVNHAAPVAHAALRCDTLRRVAPALLACAAHVIRCTAGVSPACGQPTLTLCSLLTHVLTLLRCKSFALHRQH</sequence>
<dbReference type="EMBL" id="JAHKSW010000015">
    <property type="protein sequence ID" value="KAG7323811.1"/>
    <property type="molecule type" value="Genomic_DNA"/>
</dbReference>
<reference evidence="1 2" key="1">
    <citation type="submission" date="2021-06" db="EMBL/GenBank/DDBJ databases">
        <title>Chromosome-level genome assembly of the red-tail catfish (Hemibagrus wyckioides).</title>
        <authorList>
            <person name="Shao F."/>
        </authorList>
    </citation>
    <scope>NUCLEOTIDE SEQUENCE [LARGE SCALE GENOMIC DNA]</scope>
    <source>
        <strain evidence="1">EC202008001</strain>
        <tissue evidence="1">Blood</tissue>
    </source>
</reference>
<keyword evidence="2" id="KW-1185">Reference proteome</keyword>
<dbReference type="AlphaFoldDB" id="A0A9D3SGT4"/>
<dbReference type="Proteomes" id="UP000824219">
    <property type="component" value="Linkage Group LG15"/>
</dbReference>
<accession>A0A9D3SGT4</accession>
<comment type="caution">
    <text evidence="1">The sequence shown here is derived from an EMBL/GenBank/DDBJ whole genome shotgun (WGS) entry which is preliminary data.</text>
</comment>
<organism evidence="1 2">
    <name type="scientific">Hemibagrus wyckioides</name>
    <dbReference type="NCBI Taxonomy" id="337641"/>
    <lineage>
        <taxon>Eukaryota</taxon>
        <taxon>Metazoa</taxon>
        <taxon>Chordata</taxon>
        <taxon>Craniata</taxon>
        <taxon>Vertebrata</taxon>
        <taxon>Euteleostomi</taxon>
        <taxon>Actinopterygii</taxon>
        <taxon>Neopterygii</taxon>
        <taxon>Teleostei</taxon>
        <taxon>Ostariophysi</taxon>
        <taxon>Siluriformes</taxon>
        <taxon>Bagridae</taxon>
        <taxon>Hemibagrus</taxon>
    </lineage>
</organism>
<evidence type="ECO:0000313" key="2">
    <source>
        <dbReference type="Proteomes" id="UP000824219"/>
    </source>
</evidence>
<evidence type="ECO:0000313" key="1">
    <source>
        <dbReference type="EMBL" id="KAG7323811.1"/>
    </source>
</evidence>